<evidence type="ECO:0000313" key="2">
    <source>
        <dbReference type="Proteomes" id="UP000177876"/>
    </source>
</evidence>
<dbReference type="AlphaFoldDB" id="A0A1F2WT18"/>
<accession>A0A1F2WT18</accession>
<evidence type="ECO:0000313" key="1">
    <source>
        <dbReference type="EMBL" id="OFW59957.1"/>
    </source>
</evidence>
<sequence>MALSKDIIKIGCCGAYCKTCPEFVKERCPGCKLGYESGKRDISKIRCKIKACCFRERGFQTCADCPDYSACETIHGLYAKNGYKYKKYQQAMEFLRKNGYSGFIAASRNWKCQYGKFC</sequence>
<organism evidence="1 2">
    <name type="scientific">Candidatus Solincola sediminis</name>
    <dbReference type="NCBI Taxonomy" id="1797199"/>
    <lineage>
        <taxon>Bacteria</taxon>
        <taxon>Bacillati</taxon>
        <taxon>Actinomycetota</taxon>
        <taxon>Candidatus Geothermincolia</taxon>
        <taxon>Candidatus Geothermincolales</taxon>
        <taxon>Candidatus Geothermincolaceae</taxon>
        <taxon>Candidatus Solincola</taxon>
    </lineage>
</organism>
<reference evidence="1 2" key="1">
    <citation type="journal article" date="2016" name="Nat. Commun.">
        <title>Thousands of microbial genomes shed light on interconnected biogeochemical processes in an aquifer system.</title>
        <authorList>
            <person name="Anantharaman K."/>
            <person name="Brown C.T."/>
            <person name="Hug L.A."/>
            <person name="Sharon I."/>
            <person name="Castelle C.J."/>
            <person name="Probst A.J."/>
            <person name="Thomas B.C."/>
            <person name="Singh A."/>
            <person name="Wilkins M.J."/>
            <person name="Karaoz U."/>
            <person name="Brodie E.L."/>
            <person name="Williams K.H."/>
            <person name="Hubbard S.S."/>
            <person name="Banfield J.F."/>
        </authorList>
    </citation>
    <scope>NUCLEOTIDE SEQUENCE [LARGE SCALE GENOMIC DNA]</scope>
</reference>
<protein>
    <recommendedName>
        <fullName evidence="3">DUF3795 domain-containing protein</fullName>
    </recommendedName>
</protein>
<dbReference type="EMBL" id="MELK01000008">
    <property type="protein sequence ID" value="OFW59957.1"/>
    <property type="molecule type" value="Genomic_DNA"/>
</dbReference>
<dbReference type="Proteomes" id="UP000177876">
    <property type="component" value="Unassembled WGS sequence"/>
</dbReference>
<gene>
    <name evidence="1" type="ORF">A2Y75_07765</name>
</gene>
<name>A0A1F2WT18_9ACTN</name>
<comment type="caution">
    <text evidence="1">The sequence shown here is derived from an EMBL/GenBank/DDBJ whole genome shotgun (WGS) entry which is preliminary data.</text>
</comment>
<evidence type="ECO:0008006" key="3">
    <source>
        <dbReference type="Google" id="ProtNLM"/>
    </source>
</evidence>
<proteinExistence type="predicted"/>